<protein>
    <submittedName>
        <fullName evidence="3">Alpha/beta hydrolase</fullName>
    </submittedName>
</protein>
<sequence>MPFVETKDHTSLYYRDWGTGQPVVFLNSLALSGNMWEYQMMPLTNRGLRCVAYDRRGHGRSDDPGRGYDFDTLVDDLAQLINQLDLHEITLVGQSMGCAEIARYLSRHGTSRIARAVLIGTCTPFMLKTEDNPQGAPEEIFEVLLKAQLEDRQHYYRREGLVSYFGSRWPDKEVVSTEMVQWLIQQVLETSPKASVECFRSAWHTDFRPDMQAFTVPTLIIHGDRDQNCPLLYAKLTAQAIPGSQLHVYEGAAHALFLTHKERLNEDLLAFINS</sequence>
<comment type="similarity">
    <text evidence="1">Belongs to the AB hydrolase superfamily. Bacterial non-heme haloperoxidase / perhydrolase family.</text>
</comment>
<evidence type="ECO:0000259" key="2">
    <source>
        <dbReference type="Pfam" id="PF00561"/>
    </source>
</evidence>
<dbReference type="GO" id="GO:0016787">
    <property type="term" value="F:hydrolase activity"/>
    <property type="evidence" value="ECO:0007669"/>
    <property type="project" value="UniProtKB-KW"/>
</dbReference>
<proteinExistence type="inferred from homology"/>
<dbReference type="OrthoDB" id="9773293at2"/>
<accession>A0A4P6JL05</accession>
<dbReference type="KEGG" id="kbs:EPA93_07470"/>
<feature type="domain" description="AB hydrolase-1" evidence="2">
    <location>
        <begin position="22"/>
        <end position="134"/>
    </location>
</feature>
<keyword evidence="3" id="KW-0378">Hydrolase</keyword>
<dbReference type="AlphaFoldDB" id="A0A4P6JL05"/>
<dbReference type="PANTHER" id="PTHR43433:SF4">
    <property type="entry name" value="NON-HEME CHLOROPEROXIDASE-RELATED"/>
    <property type="match status" value="1"/>
</dbReference>
<dbReference type="FunFam" id="3.40.50.1820:FF:000205">
    <property type="entry name" value="Non-haem bromoperoxidase BPO-A2"/>
    <property type="match status" value="1"/>
</dbReference>
<dbReference type="SUPFAM" id="SSF53474">
    <property type="entry name" value="alpha/beta-Hydrolases"/>
    <property type="match status" value="1"/>
</dbReference>
<evidence type="ECO:0000256" key="1">
    <source>
        <dbReference type="ARBA" id="ARBA00038128"/>
    </source>
</evidence>
<organism evidence="3 4">
    <name type="scientific">Ktedonosporobacter rubrisoli</name>
    <dbReference type="NCBI Taxonomy" id="2509675"/>
    <lineage>
        <taxon>Bacteria</taxon>
        <taxon>Bacillati</taxon>
        <taxon>Chloroflexota</taxon>
        <taxon>Ktedonobacteria</taxon>
        <taxon>Ktedonobacterales</taxon>
        <taxon>Ktedonosporobacteraceae</taxon>
        <taxon>Ktedonosporobacter</taxon>
    </lineage>
</organism>
<dbReference type="PRINTS" id="PR00111">
    <property type="entry name" value="ABHYDROLASE"/>
</dbReference>
<dbReference type="Gene3D" id="3.40.50.1820">
    <property type="entry name" value="alpha/beta hydrolase"/>
    <property type="match status" value="1"/>
</dbReference>
<dbReference type="Proteomes" id="UP000290365">
    <property type="component" value="Chromosome"/>
</dbReference>
<dbReference type="InterPro" id="IPR050471">
    <property type="entry name" value="AB_hydrolase"/>
</dbReference>
<name>A0A4P6JL05_KTERU</name>
<keyword evidence="4" id="KW-1185">Reference proteome</keyword>
<dbReference type="InterPro" id="IPR029058">
    <property type="entry name" value="AB_hydrolase_fold"/>
</dbReference>
<gene>
    <name evidence="3" type="ORF">EPA93_07470</name>
</gene>
<reference evidence="3 4" key="1">
    <citation type="submission" date="2019-01" db="EMBL/GenBank/DDBJ databases">
        <title>Ktedonosporobacter rubrisoli SCAWS-G2.</title>
        <authorList>
            <person name="Huang Y."/>
            <person name="Yan B."/>
        </authorList>
    </citation>
    <scope>NUCLEOTIDE SEQUENCE [LARGE SCALE GENOMIC DNA]</scope>
    <source>
        <strain evidence="3 4">SCAWS-G2</strain>
    </source>
</reference>
<dbReference type="RefSeq" id="WP_129886451.1">
    <property type="nucleotide sequence ID" value="NZ_CP035758.1"/>
</dbReference>
<dbReference type="Pfam" id="PF00561">
    <property type="entry name" value="Abhydrolase_1"/>
    <property type="match status" value="1"/>
</dbReference>
<evidence type="ECO:0000313" key="4">
    <source>
        <dbReference type="Proteomes" id="UP000290365"/>
    </source>
</evidence>
<dbReference type="EMBL" id="CP035758">
    <property type="protein sequence ID" value="QBD75854.1"/>
    <property type="molecule type" value="Genomic_DNA"/>
</dbReference>
<dbReference type="InterPro" id="IPR000073">
    <property type="entry name" value="AB_hydrolase_1"/>
</dbReference>
<dbReference type="PANTHER" id="PTHR43433">
    <property type="entry name" value="HYDROLASE, ALPHA/BETA FOLD FAMILY PROTEIN"/>
    <property type="match status" value="1"/>
</dbReference>
<evidence type="ECO:0000313" key="3">
    <source>
        <dbReference type="EMBL" id="QBD75854.1"/>
    </source>
</evidence>